<name>A0A2A6CVR0_PRIPA</name>
<protein>
    <submittedName>
        <fullName evidence="3">Uncharacterized protein</fullName>
    </submittedName>
</protein>
<keyword evidence="2" id="KW-1133">Transmembrane helix</keyword>
<feature type="compositionally biased region" description="Low complexity" evidence="1">
    <location>
        <begin position="214"/>
        <end position="233"/>
    </location>
</feature>
<evidence type="ECO:0000313" key="3">
    <source>
        <dbReference type="EnsemblMetazoa" id="PPA33703.1"/>
    </source>
</evidence>
<feature type="region of interest" description="Disordered" evidence="1">
    <location>
        <begin position="663"/>
        <end position="872"/>
    </location>
</feature>
<feature type="region of interest" description="Disordered" evidence="1">
    <location>
        <begin position="608"/>
        <end position="651"/>
    </location>
</feature>
<keyword evidence="2" id="KW-0472">Membrane</keyword>
<evidence type="ECO:0000256" key="2">
    <source>
        <dbReference type="SAM" id="Phobius"/>
    </source>
</evidence>
<feature type="transmembrane region" description="Helical" evidence="2">
    <location>
        <begin position="12"/>
        <end position="39"/>
    </location>
</feature>
<dbReference type="PANTHER" id="PTHR22718:SF11">
    <property type="entry name" value="7TM GPCR SERPENTINE RECEPTOR CLASS X (SRX) DOMAIN-CONTAINING PROTEIN"/>
    <property type="match status" value="1"/>
</dbReference>
<feature type="region of interest" description="Disordered" evidence="1">
    <location>
        <begin position="256"/>
        <end position="295"/>
    </location>
</feature>
<accession>A0A2A6CVR0</accession>
<feature type="compositionally biased region" description="Acidic residues" evidence="1">
    <location>
        <begin position="346"/>
        <end position="360"/>
    </location>
</feature>
<dbReference type="AlphaFoldDB" id="A0A2A6CVR0"/>
<reference evidence="3" key="2">
    <citation type="submission" date="2022-06" db="UniProtKB">
        <authorList>
            <consortium name="EnsemblMetazoa"/>
        </authorList>
    </citation>
    <scope>IDENTIFICATION</scope>
    <source>
        <strain evidence="3">PS312</strain>
    </source>
</reference>
<organism evidence="3 4">
    <name type="scientific">Pristionchus pacificus</name>
    <name type="common">Parasitic nematode worm</name>
    <dbReference type="NCBI Taxonomy" id="54126"/>
    <lineage>
        <taxon>Eukaryota</taxon>
        <taxon>Metazoa</taxon>
        <taxon>Ecdysozoa</taxon>
        <taxon>Nematoda</taxon>
        <taxon>Chromadorea</taxon>
        <taxon>Rhabditida</taxon>
        <taxon>Rhabditina</taxon>
        <taxon>Diplogasteromorpha</taxon>
        <taxon>Diplogasteroidea</taxon>
        <taxon>Neodiplogasteridae</taxon>
        <taxon>Pristionchus</taxon>
    </lineage>
</organism>
<evidence type="ECO:0000256" key="1">
    <source>
        <dbReference type="SAM" id="MobiDB-lite"/>
    </source>
</evidence>
<keyword evidence="4" id="KW-1185">Reference proteome</keyword>
<feature type="region of interest" description="Disordered" evidence="1">
    <location>
        <begin position="560"/>
        <end position="589"/>
    </location>
</feature>
<accession>A0A8R1YJY2</accession>
<keyword evidence="2" id="KW-0812">Transmembrane</keyword>
<sequence length="889" mass="104967">MFLNFRPQIMDVAITVAVVYILLCAVGLVLNILTIRAIVVHGMLKKAYSNMYILYLQPLITDILFQLLYMGYVAPAIIVQTRRNGPPQNGFLQSPKNSVNLDWTASTGCSYHSHGELRIPVLLAKLQSSEQSRRRRQELRFASQFAILAVIYTLSWVLFTLLPVSAVSSSNWAFGLPAVISLINSSANAIVFIINDRKRLCFVCKPTTSTQGGSSVQNSNKNSLKNKTTENSSMNQSTYFNSEIVVVSIEASKDKESIKESRNNVMEQEEEDTPSAPRLRRGSARKSYANMDLDDDKKKDKTVFCSINRKRSVSRKPEIQEEPKRVRLDTDDPLIVNVEKDKDRMEEEDVCDDEDRESQEDVPTTTMTKSLEETDAAEEEKNYRAWVAALKDETLTEYAQRQFDEAQLKLRCALSKVQKTKDIVTLRQNDEKMVSDVLAMCGDHLKLTEAMMEEMRPLETFDECDDEDENPVSLAAKRVQEGKSAHESAEKKVKYARGFLLVAKTNEEWSREHVERANTNVEVWRAKLEEYMNLDQVMDAERKIIDEEIDRVKNVIEVEMEKDRKKREDEEKERKRKEDEEMKNMEDLEIEMKKKEEEVEQIRKMIETKKMEKMDEEEKKKLEEEKERKEEEMKKKNEEEMKKRIEEEVRRRVEEELKVRVEEEIKKRMEEEKNMRKEEEEKVRKEEEEKMSKEEEEKMRNEEEERNRKDEEENKKKEEEERNRNAQEFQRIFREGEMKKKSDEDKLLKEEEEKKAQEEKERIAQEFKRIMEAGNEQEKKRNEDEKRREEENKMEREERERIEEQFNKFKEKQIKKRRDEKKKARMEETINSVAHNKENQPPPPKKQRRSNRKIAVESANSPAQEPQDDEITIEYEDVATILDDVITLD</sequence>
<feature type="region of interest" description="Disordered" evidence="1">
    <location>
        <begin position="207"/>
        <end position="234"/>
    </location>
</feature>
<dbReference type="SUPFAM" id="SSF81321">
    <property type="entry name" value="Family A G protein-coupled receptor-like"/>
    <property type="match status" value="1"/>
</dbReference>
<proteinExistence type="predicted"/>
<dbReference type="PANTHER" id="PTHR22718">
    <property type="entry name" value="SERPENTINE RECEPTOR, CLASS X"/>
    <property type="match status" value="1"/>
</dbReference>
<dbReference type="EnsemblMetazoa" id="PPA33703.1">
    <property type="protein sequence ID" value="PPA33703.1"/>
    <property type="gene ID" value="WBGene00272072"/>
</dbReference>
<feature type="transmembrane region" description="Helical" evidence="2">
    <location>
        <begin position="59"/>
        <end position="79"/>
    </location>
</feature>
<gene>
    <name evidence="3" type="primary">WBGene00272072</name>
</gene>
<evidence type="ECO:0000313" key="4">
    <source>
        <dbReference type="Proteomes" id="UP000005239"/>
    </source>
</evidence>
<feature type="region of interest" description="Disordered" evidence="1">
    <location>
        <begin position="342"/>
        <end position="368"/>
    </location>
</feature>
<reference evidence="4" key="1">
    <citation type="journal article" date="2008" name="Nat. Genet.">
        <title>The Pristionchus pacificus genome provides a unique perspective on nematode lifestyle and parasitism.</title>
        <authorList>
            <person name="Dieterich C."/>
            <person name="Clifton S.W."/>
            <person name="Schuster L.N."/>
            <person name="Chinwalla A."/>
            <person name="Delehaunty K."/>
            <person name="Dinkelacker I."/>
            <person name="Fulton L."/>
            <person name="Fulton R."/>
            <person name="Godfrey J."/>
            <person name="Minx P."/>
            <person name="Mitreva M."/>
            <person name="Roeseler W."/>
            <person name="Tian H."/>
            <person name="Witte H."/>
            <person name="Yang S.P."/>
            <person name="Wilson R.K."/>
            <person name="Sommer R.J."/>
        </authorList>
    </citation>
    <scope>NUCLEOTIDE SEQUENCE [LARGE SCALE GENOMIC DNA]</scope>
    <source>
        <strain evidence="4">PS312</strain>
    </source>
</reference>
<feature type="transmembrane region" description="Helical" evidence="2">
    <location>
        <begin position="141"/>
        <end position="162"/>
    </location>
</feature>
<dbReference type="Proteomes" id="UP000005239">
    <property type="component" value="Unassembled WGS sequence"/>
</dbReference>
<feature type="compositionally biased region" description="Basic and acidic residues" evidence="1">
    <location>
        <begin position="663"/>
        <end position="812"/>
    </location>
</feature>